<name>A0ABT2EHE9_9GAMM</name>
<gene>
    <name evidence="1" type="ORF">LLY24_17060</name>
</gene>
<accession>A0ABT2EHE9</accession>
<dbReference type="EMBL" id="JAJISC010000009">
    <property type="protein sequence ID" value="MCS2611026.1"/>
    <property type="molecule type" value="Genomic_DNA"/>
</dbReference>
<organism evidence="1 2">
    <name type="scientific">Halomonas dongshanensis</name>
    <dbReference type="NCBI Taxonomy" id="2890835"/>
    <lineage>
        <taxon>Bacteria</taxon>
        <taxon>Pseudomonadati</taxon>
        <taxon>Pseudomonadota</taxon>
        <taxon>Gammaproteobacteria</taxon>
        <taxon>Oceanospirillales</taxon>
        <taxon>Halomonadaceae</taxon>
        <taxon>Halomonas</taxon>
    </lineage>
</organism>
<reference evidence="1" key="1">
    <citation type="submission" date="2021-11" db="EMBL/GenBank/DDBJ databases">
        <title>Halomonas sp., isolated from a coastal aquaculture zone in Dongshan Bay.</title>
        <authorList>
            <person name="Lin W."/>
        </authorList>
    </citation>
    <scope>NUCLEOTIDE SEQUENCE</scope>
    <source>
        <strain evidence="1">Yzlin-01</strain>
    </source>
</reference>
<dbReference type="RefSeq" id="WP_259037518.1">
    <property type="nucleotide sequence ID" value="NZ_JAJISC010000009.1"/>
</dbReference>
<dbReference type="Proteomes" id="UP001165542">
    <property type="component" value="Unassembled WGS sequence"/>
</dbReference>
<protein>
    <submittedName>
        <fullName evidence="1">Uncharacterized protein</fullName>
    </submittedName>
</protein>
<proteinExistence type="predicted"/>
<evidence type="ECO:0000313" key="2">
    <source>
        <dbReference type="Proteomes" id="UP001165542"/>
    </source>
</evidence>
<keyword evidence="2" id="KW-1185">Reference proteome</keyword>
<comment type="caution">
    <text evidence="1">The sequence shown here is derived from an EMBL/GenBank/DDBJ whole genome shotgun (WGS) entry which is preliminary data.</text>
</comment>
<sequence>MKLTELVTTPKGRKATAKLAWDLSKIAGGVAVAGTVGFIGAIAKSAADSGPSNTADIYPDTTPDGYGYGPTGYGYYSGGVMVDDD</sequence>
<evidence type="ECO:0000313" key="1">
    <source>
        <dbReference type="EMBL" id="MCS2611026.1"/>
    </source>
</evidence>